<feature type="compositionally biased region" description="Polar residues" evidence="8">
    <location>
        <begin position="1154"/>
        <end position="1178"/>
    </location>
</feature>
<evidence type="ECO:0000256" key="8">
    <source>
        <dbReference type="SAM" id="MobiDB-lite"/>
    </source>
</evidence>
<proteinExistence type="inferred from homology"/>
<feature type="domain" description="Autophagy protein ATG17-like" evidence="9">
    <location>
        <begin position="113"/>
        <end position="429"/>
    </location>
</feature>
<comment type="subunit">
    <text evidence="6">Homodimer.</text>
</comment>
<evidence type="ECO:0000256" key="4">
    <source>
        <dbReference type="ARBA" id="ARBA00023006"/>
    </source>
</evidence>
<dbReference type="GO" id="GO:0000422">
    <property type="term" value="P:autophagy of mitochondrion"/>
    <property type="evidence" value="ECO:0007669"/>
    <property type="project" value="TreeGrafter"/>
</dbReference>
<feature type="compositionally biased region" description="Polar residues" evidence="8">
    <location>
        <begin position="1102"/>
        <end position="1116"/>
    </location>
</feature>
<dbReference type="GO" id="GO:0034045">
    <property type="term" value="C:phagophore assembly site membrane"/>
    <property type="evidence" value="ECO:0007669"/>
    <property type="project" value="UniProtKB-SubCell"/>
</dbReference>
<dbReference type="GO" id="GO:0034517">
    <property type="term" value="P:ribophagy"/>
    <property type="evidence" value="ECO:0007669"/>
    <property type="project" value="TreeGrafter"/>
</dbReference>
<dbReference type="GO" id="GO:0005774">
    <property type="term" value="C:vacuolar membrane"/>
    <property type="evidence" value="ECO:0007669"/>
    <property type="project" value="UniProtKB-SubCell"/>
</dbReference>
<dbReference type="GO" id="GO:0034727">
    <property type="term" value="P:piecemeal microautophagy of the nucleus"/>
    <property type="evidence" value="ECO:0007669"/>
    <property type="project" value="TreeGrafter"/>
</dbReference>
<dbReference type="PANTHER" id="PTHR13222:SF1">
    <property type="entry name" value="RB1-INDUCIBLE COILED-COIL PROTEIN 1"/>
    <property type="match status" value="1"/>
</dbReference>
<feature type="coiled-coil region" evidence="7">
    <location>
        <begin position="531"/>
        <end position="558"/>
    </location>
</feature>
<dbReference type="OrthoDB" id="447953at2759"/>
<dbReference type="GO" id="GO:0015031">
    <property type="term" value="P:protein transport"/>
    <property type="evidence" value="ECO:0007669"/>
    <property type="project" value="UniProtKB-KW"/>
</dbReference>
<feature type="compositionally biased region" description="Polar residues" evidence="8">
    <location>
        <begin position="1230"/>
        <end position="1261"/>
    </location>
</feature>
<evidence type="ECO:0000256" key="2">
    <source>
        <dbReference type="ARBA" id="ARBA00022448"/>
    </source>
</evidence>
<dbReference type="PANTHER" id="PTHR13222">
    <property type="entry name" value="RB1-INDUCIBLE COILED-COIL"/>
    <property type="match status" value="1"/>
</dbReference>
<dbReference type="GO" id="GO:0061709">
    <property type="term" value="P:reticulophagy"/>
    <property type="evidence" value="ECO:0007669"/>
    <property type="project" value="TreeGrafter"/>
</dbReference>
<dbReference type="GO" id="GO:0000045">
    <property type="term" value="P:autophagosome assembly"/>
    <property type="evidence" value="ECO:0007669"/>
    <property type="project" value="UniProtKB-UniRule"/>
</dbReference>
<keyword evidence="2 6" id="KW-0813">Transport</keyword>
<organism evidence="11 12">
    <name type="scientific">Hebeloma cylindrosporum</name>
    <dbReference type="NCBI Taxonomy" id="76867"/>
    <lineage>
        <taxon>Eukaryota</taxon>
        <taxon>Fungi</taxon>
        <taxon>Dikarya</taxon>
        <taxon>Basidiomycota</taxon>
        <taxon>Agaricomycotina</taxon>
        <taxon>Agaricomycetes</taxon>
        <taxon>Agaricomycetidae</taxon>
        <taxon>Agaricales</taxon>
        <taxon>Agaricineae</taxon>
        <taxon>Hymenogastraceae</taxon>
        <taxon>Hebeloma</taxon>
    </lineage>
</organism>
<dbReference type="GO" id="GO:0060090">
    <property type="term" value="F:molecular adaptor activity"/>
    <property type="evidence" value="ECO:0007669"/>
    <property type="project" value="TreeGrafter"/>
</dbReference>
<dbReference type="InterPro" id="IPR045326">
    <property type="entry name" value="ATG17-like_dom"/>
</dbReference>
<evidence type="ECO:0000256" key="3">
    <source>
        <dbReference type="ARBA" id="ARBA00022927"/>
    </source>
</evidence>
<feature type="domain" description="Autophagy-related protein 11 C-terminal" evidence="10">
    <location>
        <begin position="921"/>
        <end position="1034"/>
    </location>
</feature>
<keyword evidence="6" id="KW-0926">Vacuole</keyword>
<keyword evidence="4 6" id="KW-0072">Autophagy</keyword>
<feature type="compositionally biased region" description="Basic and acidic residues" evidence="8">
    <location>
        <begin position="1359"/>
        <end position="1368"/>
    </location>
</feature>
<evidence type="ECO:0000256" key="5">
    <source>
        <dbReference type="ARBA" id="ARBA00023054"/>
    </source>
</evidence>
<evidence type="ECO:0000256" key="1">
    <source>
        <dbReference type="ARBA" id="ARBA00009729"/>
    </source>
</evidence>
<dbReference type="GO" id="GO:0019901">
    <property type="term" value="F:protein kinase binding"/>
    <property type="evidence" value="ECO:0007669"/>
    <property type="project" value="TreeGrafter"/>
</dbReference>
<evidence type="ECO:0000313" key="12">
    <source>
        <dbReference type="Proteomes" id="UP000053424"/>
    </source>
</evidence>
<dbReference type="Pfam" id="PF10377">
    <property type="entry name" value="ATG11"/>
    <property type="match status" value="1"/>
</dbReference>
<feature type="region of interest" description="Disordered" evidence="8">
    <location>
        <begin position="1230"/>
        <end position="1287"/>
    </location>
</feature>
<comment type="subcellular location">
    <subcellularLocation>
        <location evidence="6">Preautophagosomal structure membrane</location>
        <topology evidence="6">Peripheral membrane protein</topology>
    </subcellularLocation>
    <subcellularLocation>
        <location evidence="6">Vacuole membrane</location>
        <topology evidence="6">Peripheral membrane protein</topology>
    </subcellularLocation>
    <text evidence="6">During pexophagy, accumulates in the vacuolar membrane region, where the peroxisomes contact the vacuole.</text>
</comment>
<evidence type="ECO:0000313" key="11">
    <source>
        <dbReference type="EMBL" id="KIM47021.1"/>
    </source>
</evidence>
<dbReference type="InterPro" id="IPR040040">
    <property type="entry name" value="ATG11"/>
</dbReference>
<dbReference type="GO" id="GO:1903599">
    <property type="term" value="P:positive regulation of autophagy of mitochondrion"/>
    <property type="evidence" value="ECO:0007669"/>
    <property type="project" value="UniProtKB-UniRule"/>
</dbReference>
<reference evidence="12" key="2">
    <citation type="submission" date="2015-01" db="EMBL/GenBank/DDBJ databases">
        <title>Evolutionary Origins and Diversification of the Mycorrhizal Mutualists.</title>
        <authorList>
            <consortium name="DOE Joint Genome Institute"/>
            <consortium name="Mycorrhizal Genomics Consortium"/>
            <person name="Kohler A."/>
            <person name="Kuo A."/>
            <person name="Nagy L.G."/>
            <person name="Floudas D."/>
            <person name="Copeland A."/>
            <person name="Barry K.W."/>
            <person name="Cichocki N."/>
            <person name="Veneault-Fourrey C."/>
            <person name="LaButti K."/>
            <person name="Lindquist E.A."/>
            <person name="Lipzen A."/>
            <person name="Lundell T."/>
            <person name="Morin E."/>
            <person name="Murat C."/>
            <person name="Riley R."/>
            <person name="Ohm R."/>
            <person name="Sun H."/>
            <person name="Tunlid A."/>
            <person name="Henrissat B."/>
            <person name="Grigoriev I.V."/>
            <person name="Hibbett D.S."/>
            <person name="Martin F."/>
        </authorList>
    </citation>
    <scope>NUCLEOTIDE SEQUENCE [LARGE SCALE GENOMIC DNA]</scope>
    <source>
        <strain evidence="12">h7</strain>
    </source>
</reference>
<feature type="region of interest" description="Disordered" evidence="8">
    <location>
        <begin position="1039"/>
        <end position="1197"/>
    </location>
</feature>
<reference evidence="11 12" key="1">
    <citation type="submission" date="2014-04" db="EMBL/GenBank/DDBJ databases">
        <authorList>
            <consortium name="DOE Joint Genome Institute"/>
            <person name="Kuo A."/>
            <person name="Gay G."/>
            <person name="Dore J."/>
            <person name="Kohler A."/>
            <person name="Nagy L.G."/>
            <person name="Floudas D."/>
            <person name="Copeland A."/>
            <person name="Barry K.W."/>
            <person name="Cichocki N."/>
            <person name="Veneault-Fourrey C."/>
            <person name="LaButti K."/>
            <person name="Lindquist E.A."/>
            <person name="Lipzen A."/>
            <person name="Lundell T."/>
            <person name="Morin E."/>
            <person name="Murat C."/>
            <person name="Sun H."/>
            <person name="Tunlid A."/>
            <person name="Henrissat B."/>
            <person name="Grigoriev I.V."/>
            <person name="Hibbett D.S."/>
            <person name="Martin F."/>
            <person name="Nordberg H.P."/>
            <person name="Cantor M.N."/>
            <person name="Hua S.X."/>
        </authorList>
    </citation>
    <scope>NUCLEOTIDE SEQUENCE [LARGE SCALE GENOMIC DNA]</scope>
    <source>
        <strain evidence="12">h7</strain>
    </source>
</reference>
<feature type="compositionally biased region" description="Pro residues" evidence="8">
    <location>
        <begin position="1140"/>
        <end position="1152"/>
    </location>
</feature>
<keyword evidence="12" id="KW-1185">Reference proteome</keyword>
<accession>A0A0C3CSY9</accession>
<keyword evidence="3 6" id="KW-0653">Protein transport</keyword>
<dbReference type="GO" id="GO:1990316">
    <property type="term" value="C:Atg1/ULK1 kinase complex"/>
    <property type="evidence" value="ECO:0007669"/>
    <property type="project" value="TreeGrafter"/>
</dbReference>
<evidence type="ECO:0000259" key="10">
    <source>
        <dbReference type="Pfam" id="PF10377"/>
    </source>
</evidence>
<protein>
    <recommendedName>
        <fullName evidence="6">Autophagy-related protein 11</fullName>
    </recommendedName>
</protein>
<dbReference type="STRING" id="686832.A0A0C3CSY9"/>
<evidence type="ECO:0000256" key="7">
    <source>
        <dbReference type="SAM" id="Coils"/>
    </source>
</evidence>
<gene>
    <name evidence="11" type="ORF">M413DRAFT_267979</name>
</gene>
<comment type="function">
    <text evidence="6">Involved in cytoplasm to vacuole transport (Cvt), pexophagy, mitophagy and nucleophagy. Recruits mitochondria for their selective degradation via autophagy (mitophagy) during starvation. Works as scaffold proteins that recruit ATG proteins to the pre-autophagosome (PAS), the site of vesicle/autophagosome formation. Required for the Cvt vesicles completion.</text>
</comment>
<comment type="similarity">
    <text evidence="1 6">Belongs to the ATG11 family.</text>
</comment>
<name>A0A0C3CSY9_HEBCY</name>
<dbReference type="InterPro" id="IPR019460">
    <property type="entry name" value="Atg11_C"/>
</dbReference>
<dbReference type="EMBL" id="KN831770">
    <property type="protein sequence ID" value="KIM47021.1"/>
    <property type="molecule type" value="Genomic_DNA"/>
</dbReference>
<sequence>MITICRAEDGQVYQANASVRDIESIGSLELFLHQEIGIEEDAAIAYLSDGRRLTNGNIRDLGSSQDQTIYVFNKFYLDYDIDSVLQELHHEPPFHTPIEDATATTPPIRHAQLAASYARASQIHHEKIQNFLQSLRVQHTALQIASTNLDFHVLAISETFDGIAGGARSELEKQASLLNGLETDLELISRVGVHVEFCSAAVRMAIEAGDPQRVLGDYVSRQKMKNVADTCAHTHEELKVRFSHTEQSVTKVKEGADKVRTTASNVSLFDEANGCFRRSQDLLDRITDAAAALESPASDADVLLQDLRHLDNLHRQEVQQLTNNKNLYTHHCITALRHISSLNNEIIHLPPILASLQASFRAKTSFPHIQRLHNMLYAYGATIVEVVRRKEFSRFFYQRSQSILEVMAKLSASEKKRRQVYRGEVGGLLPFEIRGMDDPIPSIDFSPTGGLDSVYSFERADIDHVLHVLDELESYARTSDAPTAAKAIAECRASLEKLISKMDNLELGFDKIAERSLLSQSRISQVRRRSTEAEDRAIQELADELRTMQEAKAQQESLFQAEKSALQAEIHKLRNSSSEFNSTLSVEQERAARLERELHQVRAQMESEGVARRILEERNTELSADISKQRTEIARALADATEQTKEAEMLRQQLSQAQVDFEEVKALEKKNADLVNNLLEEQANSLRHLEEARARGEDLETQIQAARSESEDVVQALKKASEEKDKLLKAQASEHDRIIRDHIAEADGDRAVLDRQFSELQAVLEHNERQLKDLRGDLEVANADAVGLREELQRVTHELREARHVERLLRDDLKAGRASQQDFETRMEEGNRLIAQILDVAISFRNSHVKALHTAQSTAIHPSSARHNAASNNLSESTFSVSFRHNVIGQHDEPSPIDPGDPTAALDILREFDHDHFLEAVTKTGTTIRKWQKQCKEYRERSKGKISFRNFAKGDLALFLPTRNSVSKPWAAFNVSFPHYFLQATGHLAEQLKTREWIVARITSITERVVDQKDPSSNPYGLGDGVKYYMLEVEDWTQPTHNKRRLSSRKISSGESNEPKDVFPPTHSKLSPSALPPGPPEGEVEDTFLVTHPNSHLFPTRGRSNSSPTARPSSLSRLLAQASPVTENPPAAAPEINRSPSPPFSPPPPPSPSLHTGSVPQSANNNIPMNHNITPSVPSASPLRPGSRSSRLSTTSRFSVSRIPALGTVASSQPSKAAPTTAITDQVMAVSSPSSDNPFMSPVTPSSEESITDAMSSAMNQSRRRKTSHQAPRASPLASGSSQSTVVPPSVTSVVATPPSIVTTTNAFANLASSWGMSFGKKKKGELGGNGGGSSLASTLESPRDASPSEQLPAATKDVNARDLLRRF</sequence>
<feature type="compositionally biased region" description="Low complexity" evidence="8">
    <location>
        <begin position="1179"/>
        <end position="1197"/>
    </location>
</feature>
<evidence type="ECO:0000256" key="6">
    <source>
        <dbReference type="RuleBase" id="RU367075"/>
    </source>
</evidence>
<dbReference type="Proteomes" id="UP000053424">
    <property type="component" value="Unassembled WGS sequence"/>
</dbReference>
<keyword evidence="6" id="KW-0472">Membrane</keyword>
<feature type="region of interest" description="Disordered" evidence="8">
    <location>
        <begin position="1319"/>
        <end position="1368"/>
    </location>
</feature>
<dbReference type="HOGENOM" id="CLU_004046_0_0_1"/>
<feature type="coiled-coil region" evidence="7">
    <location>
        <begin position="584"/>
        <end position="723"/>
    </location>
</feature>
<feature type="coiled-coil region" evidence="7">
    <location>
        <begin position="757"/>
        <end position="805"/>
    </location>
</feature>
<keyword evidence="5 7" id="KW-0175">Coiled coil</keyword>
<evidence type="ECO:0000259" key="9">
    <source>
        <dbReference type="Pfam" id="PF04108"/>
    </source>
</evidence>
<dbReference type="Pfam" id="PF04108">
    <property type="entry name" value="ATG17_like"/>
    <property type="match status" value="1"/>
</dbReference>